<dbReference type="InterPro" id="IPR029044">
    <property type="entry name" value="Nucleotide-diphossugar_trans"/>
</dbReference>
<dbReference type="EMBL" id="CP041969">
    <property type="protein sequence ID" value="QMV40784.1"/>
    <property type="molecule type" value="Genomic_DNA"/>
</dbReference>
<evidence type="ECO:0000313" key="2">
    <source>
        <dbReference type="Proteomes" id="UP000515679"/>
    </source>
</evidence>
<dbReference type="Proteomes" id="UP000515679">
    <property type="component" value="Chromosome"/>
</dbReference>
<evidence type="ECO:0000313" key="1">
    <source>
        <dbReference type="EMBL" id="QMV40784.1"/>
    </source>
</evidence>
<dbReference type="AlphaFoldDB" id="A0A7G5BV00"/>
<protein>
    <submittedName>
        <fullName evidence="1">Uncharacterized protein</fullName>
    </submittedName>
</protein>
<keyword evidence="2" id="KW-1185">Reference proteome</keyword>
<organism evidence="1 2">
    <name type="scientific">Cohnella cholangitidis</name>
    <dbReference type="NCBI Taxonomy" id="2598458"/>
    <lineage>
        <taxon>Bacteria</taxon>
        <taxon>Bacillati</taxon>
        <taxon>Bacillota</taxon>
        <taxon>Bacilli</taxon>
        <taxon>Bacillales</taxon>
        <taxon>Paenibacillaceae</taxon>
        <taxon>Cohnella</taxon>
    </lineage>
</organism>
<accession>A0A7G5BV00</accession>
<gene>
    <name evidence="1" type="ORF">FPL14_05875</name>
</gene>
<dbReference type="SUPFAM" id="SSF53448">
    <property type="entry name" value="Nucleotide-diphospho-sugar transferases"/>
    <property type="match status" value="1"/>
</dbReference>
<sequence length="120" mass="14436">MGKYTSFIYFEEKEALMIFRKGGEDQYQRKIKGGSFVFRKSVWDDVKFNEVEQQRIDVDFLERCKKKRYKIYSVSKYNYVCVRRADTDSHTQKISTKDYMAKCVPVARTTNFIPHITKRF</sequence>
<reference evidence="1 2" key="1">
    <citation type="submission" date="2019-07" db="EMBL/GenBank/DDBJ databases">
        <authorList>
            <person name="Kim J.K."/>
            <person name="Cheong H.-M."/>
            <person name="Choi Y."/>
            <person name="Hwang K.J."/>
            <person name="Lee S."/>
            <person name="Choi C."/>
        </authorList>
    </citation>
    <scope>NUCLEOTIDE SEQUENCE [LARGE SCALE GENOMIC DNA]</scope>
    <source>
        <strain evidence="1 2">KS 22</strain>
    </source>
</reference>
<proteinExistence type="predicted"/>
<dbReference type="KEGG" id="cchl:FPL14_05875"/>
<name>A0A7G5BV00_9BACL</name>